<dbReference type="Gene3D" id="2.60.120.620">
    <property type="entry name" value="q2cbj1_9rhob like domain"/>
    <property type="match status" value="1"/>
</dbReference>
<dbReference type="EMBL" id="UINC01080518">
    <property type="protein sequence ID" value="SVC23528.1"/>
    <property type="molecule type" value="Genomic_DNA"/>
</dbReference>
<organism evidence="1">
    <name type="scientific">marine metagenome</name>
    <dbReference type="NCBI Taxonomy" id="408172"/>
    <lineage>
        <taxon>unclassified sequences</taxon>
        <taxon>metagenomes</taxon>
        <taxon>ecological metagenomes</taxon>
    </lineage>
</organism>
<reference evidence="1" key="1">
    <citation type="submission" date="2018-05" db="EMBL/GenBank/DDBJ databases">
        <authorList>
            <person name="Lanie J.A."/>
            <person name="Ng W.-L."/>
            <person name="Kazmierczak K.M."/>
            <person name="Andrzejewski T.M."/>
            <person name="Davidsen T.M."/>
            <person name="Wayne K.J."/>
            <person name="Tettelin H."/>
            <person name="Glass J.I."/>
            <person name="Rusch D."/>
            <person name="Podicherti R."/>
            <person name="Tsui H.-C.T."/>
            <person name="Winkler M.E."/>
        </authorList>
    </citation>
    <scope>NUCLEOTIDE SEQUENCE</scope>
</reference>
<feature type="non-terminal residue" evidence="1">
    <location>
        <position position="86"/>
    </location>
</feature>
<evidence type="ECO:0000313" key="1">
    <source>
        <dbReference type="EMBL" id="SVC23528.1"/>
    </source>
</evidence>
<dbReference type="SUPFAM" id="SSF51197">
    <property type="entry name" value="Clavaminate synthase-like"/>
    <property type="match status" value="1"/>
</dbReference>
<protein>
    <recommendedName>
        <fullName evidence="2">Phytanoyl-CoA dioxygenase</fullName>
    </recommendedName>
</protein>
<name>A0A382KGJ6_9ZZZZ</name>
<evidence type="ECO:0008006" key="2">
    <source>
        <dbReference type="Google" id="ProtNLM"/>
    </source>
</evidence>
<accession>A0A382KGJ6</accession>
<dbReference type="AlphaFoldDB" id="A0A382KGJ6"/>
<sequence length="86" mass="10113">MNTFSKDEYHAFLEEGFVIKQDFFNSAEVLIMQNEIERLLLEGKFRNVATDEDGTESKSKQNLQLIPLYDHSKVFRSLPFQKKVIQ</sequence>
<proteinExistence type="predicted"/>
<gene>
    <name evidence="1" type="ORF">METZ01_LOCUS276382</name>
</gene>